<evidence type="ECO:0000313" key="2">
    <source>
        <dbReference type="Proteomes" id="UP000724584"/>
    </source>
</evidence>
<proteinExistence type="predicted"/>
<sequence length="454" mass="47258">LALSMLVVVVVVMVVVLVVVMVEVVSVVVVVFMMGMTRRVSRVVVEVKSVVGLGSTGVKTRGGRRAVRELAVGVSVGSPDSDSDGDGGGPAGGVTYGSIVRVRVAVPVERVMSAVRVMGSLRVSEGDSEGNSEGDPEGVSEVVSELVVVELTLELTVELTSEEDGDSKGEVEERIDDSEVGVGSTVTVTVPIPLVTVTMAVLVLRPVGLPVGLPVEDSSVDEPGSIASGMAPRTCLATETPTQPRMTPSVVFTGMAKQALLASRQRRIFQPSPSVHLASPPPMHAAWPGLHADCSVRVAKISLNSRATWMLFWYTSGDTVAVLAGGSSITVGTLERGVPVMVGLTEERLEGAPVESGKVAVAVEFEKRPEVEEARAGPVPSTGAERVIELSSVEDETEELSVVDKLGLFLSVVDRLGLSVEVGERDDGASEIESMGVTTGRAVGDATRGNVMAL</sequence>
<name>A0ACB7NYS2_9PEZI</name>
<evidence type="ECO:0000313" key="1">
    <source>
        <dbReference type="EMBL" id="KAH6623611.1"/>
    </source>
</evidence>
<gene>
    <name evidence="1" type="ORF">F5144DRAFT_495388</name>
</gene>
<keyword evidence="2" id="KW-1185">Reference proteome</keyword>
<feature type="non-terminal residue" evidence="1">
    <location>
        <position position="1"/>
    </location>
</feature>
<accession>A0ACB7NYS2</accession>
<comment type="caution">
    <text evidence="1">The sequence shown here is derived from an EMBL/GenBank/DDBJ whole genome shotgun (WGS) entry which is preliminary data.</text>
</comment>
<protein>
    <submittedName>
        <fullName evidence="1">Uncharacterized protein</fullName>
    </submittedName>
</protein>
<reference evidence="1 2" key="1">
    <citation type="journal article" date="2021" name="Nat. Commun.">
        <title>Genetic determinants of endophytism in the Arabidopsis root mycobiome.</title>
        <authorList>
            <person name="Mesny F."/>
            <person name="Miyauchi S."/>
            <person name="Thiergart T."/>
            <person name="Pickel B."/>
            <person name="Atanasova L."/>
            <person name="Karlsson M."/>
            <person name="Huettel B."/>
            <person name="Barry K.W."/>
            <person name="Haridas S."/>
            <person name="Chen C."/>
            <person name="Bauer D."/>
            <person name="Andreopoulos W."/>
            <person name="Pangilinan J."/>
            <person name="LaButti K."/>
            <person name="Riley R."/>
            <person name="Lipzen A."/>
            <person name="Clum A."/>
            <person name="Drula E."/>
            <person name="Henrissat B."/>
            <person name="Kohler A."/>
            <person name="Grigoriev I.V."/>
            <person name="Martin F.M."/>
            <person name="Hacquard S."/>
        </authorList>
    </citation>
    <scope>NUCLEOTIDE SEQUENCE [LARGE SCALE GENOMIC DNA]</scope>
    <source>
        <strain evidence="1 2">MPI-SDFR-AT-0079</strain>
    </source>
</reference>
<dbReference type="EMBL" id="JAGIZQ010000006">
    <property type="protein sequence ID" value="KAH6623611.1"/>
    <property type="molecule type" value="Genomic_DNA"/>
</dbReference>
<dbReference type="Proteomes" id="UP000724584">
    <property type="component" value="Unassembled WGS sequence"/>
</dbReference>
<organism evidence="1 2">
    <name type="scientific">Chaetomium tenue</name>
    <dbReference type="NCBI Taxonomy" id="1854479"/>
    <lineage>
        <taxon>Eukaryota</taxon>
        <taxon>Fungi</taxon>
        <taxon>Dikarya</taxon>
        <taxon>Ascomycota</taxon>
        <taxon>Pezizomycotina</taxon>
        <taxon>Sordariomycetes</taxon>
        <taxon>Sordariomycetidae</taxon>
        <taxon>Sordariales</taxon>
        <taxon>Chaetomiaceae</taxon>
        <taxon>Chaetomium</taxon>
    </lineage>
</organism>